<feature type="transmembrane region" description="Helical" evidence="1">
    <location>
        <begin position="74"/>
        <end position="96"/>
    </location>
</feature>
<feature type="transmembrane region" description="Helical" evidence="1">
    <location>
        <begin position="272"/>
        <end position="291"/>
    </location>
</feature>
<keyword evidence="1" id="KW-0812">Transmembrane</keyword>
<keyword evidence="1" id="KW-1133">Transmembrane helix</keyword>
<dbReference type="InterPro" id="IPR000620">
    <property type="entry name" value="EamA_dom"/>
</dbReference>
<evidence type="ECO:0000313" key="3">
    <source>
        <dbReference type="EMBL" id="SKA04577.1"/>
    </source>
</evidence>
<dbReference type="AlphaFoldDB" id="A0A1T4QLR8"/>
<dbReference type="PANTHER" id="PTHR22911">
    <property type="entry name" value="ACYL-MALONYL CONDENSING ENZYME-RELATED"/>
    <property type="match status" value="1"/>
</dbReference>
<sequence>MTIVTLERNRAMAAGLAAIGLWGALATLSVLAGPVPPFQMVAMTFAIGATIGIVRARRRGLGWLDLLRWPGRVWLLGVAGLFGYHALYFAALQLAPPAEANLVNYLWPLLIVLLSAPLAGQRLGWSHIMGAALGFAGVALLAFGRGLTFDAAHAFGYLLALGCAVTWSLYSVLSRRFGETPTDAIAAFCTAASLLSLVCHLLFEATVWPATTTAWLAVIALGIGPTGGAFYLWDHAVKRGDIRALGALSYAAPILSTTLLILCGLADPTRSLLLAALLVTAGAVLASREMWKR</sequence>
<keyword evidence="1" id="KW-0472">Membrane</keyword>
<evidence type="ECO:0000256" key="1">
    <source>
        <dbReference type="SAM" id="Phobius"/>
    </source>
</evidence>
<feature type="transmembrane region" description="Helical" evidence="1">
    <location>
        <begin position="127"/>
        <end position="148"/>
    </location>
</feature>
<feature type="transmembrane region" description="Helical" evidence="1">
    <location>
        <begin position="215"/>
        <end position="233"/>
    </location>
</feature>
<name>A0A1T4QLR8_9HYPH</name>
<organism evidence="3 4">
    <name type="scientific">Enhydrobacter aerosaccus</name>
    <dbReference type="NCBI Taxonomy" id="225324"/>
    <lineage>
        <taxon>Bacteria</taxon>
        <taxon>Pseudomonadati</taxon>
        <taxon>Pseudomonadota</taxon>
        <taxon>Alphaproteobacteria</taxon>
        <taxon>Hyphomicrobiales</taxon>
        <taxon>Enhydrobacter</taxon>
    </lineage>
</organism>
<keyword evidence="4" id="KW-1185">Reference proteome</keyword>
<evidence type="ECO:0000259" key="2">
    <source>
        <dbReference type="Pfam" id="PF00892"/>
    </source>
</evidence>
<feature type="transmembrane region" description="Helical" evidence="1">
    <location>
        <begin position="102"/>
        <end position="120"/>
    </location>
</feature>
<feature type="transmembrane region" description="Helical" evidence="1">
    <location>
        <begin position="154"/>
        <end position="173"/>
    </location>
</feature>
<feature type="transmembrane region" description="Helical" evidence="1">
    <location>
        <begin position="245"/>
        <end position="266"/>
    </location>
</feature>
<dbReference type="Pfam" id="PF00892">
    <property type="entry name" value="EamA"/>
    <property type="match status" value="2"/>
</dbReference>
<dbReference type="InterPro" id="IPR037185">
    <property type="entry name" value="EmrE-like"/>
</dbReference>
<accession>A0A1T4QLR8</accession>
<protein>
    <submittedName>
        <fullName evidence="3">EamA domain-containing membrane protein RarD</fullName>
    </submittedName>
</protein>
<proteinExistence type="predicted"/>
<feature type="transmembrane region" description="Helical" evidence="1">
    <location>
        <begin position="38"/>
        <end position="54"/>
    </location>
</feature>
<feature type="domain" description="EamA" evidence="2">
    <location>
        <begin position="13"/>
        <end position="142"/>
    </location>
</feature>
<dbReference type="PANTHER" id="PTHR22911:SF76">
    <property type="entry name" value="EAMA DOMAIN-CONTAINING PROTEIN"/>
    <property type="match status" value="1"/>
</dbReference>
<dbReference type="Proteomes" id="UP000190092">
    <property type="component" value="Unassembled WGS sequence"/>
</dbReference>
<dbReference type="GO" id="GO:0016020">
    <property type="term" value="C:membrane"/>
    <property type="evidence" value="ECO:0007669"/>
    <property type="project" value="InterPro"/>
</dbReference>
<reference evidence="4" key="1">
    <citation type="submission" date="2017-02" db="EMBL/GenBank/DDBJ databases">
        <authorList>
            <person name="Varghese N."/>
            <person name="Submissions S."/>
        </authorList>
    </citation>
    <scope>NUCLEOTIDE SEQUENCE [LARGE SCALE GENOMIC DNA]</scope>
    <source>
        <strain evidence="4">ATCC 27094</strain>
    </source>
</reference>
<gene>
    <name evidence="3" type="ORF">SAMN02745126_03301</name>
</gene>
<dbReference type="SUPFAM" id="SSF103481">
    <property type="entry name" value="Multidrug resistance efflux transporter EmrE"/>
    <property type="match status" value="2"/>
</dbReference>
<feature type="domain" description="EamA" evidence="2">
    <location>
        <begin position="155"/>
        <end position="287"/>
    </location>
</feature>
<evidence type="ECO:0000313" key="4">
    <source>
        <dbReference type="Proteomes" id="UP000190092"/>
    </source>
</evidence>
<feature type="transmembrane region" description="Helical" evidence="1">
    <location>
        <begin position="12"/>
        <end position="32"/>
    </location>
</feature>
<dbReference type="RefSeq" id="WP_085934988.1">
    <property type="nucleotide sequence ID" value="NZ_FUWJ01000003.1"/>
</dbReference>
<feature type="transmembrane region" description="Helical" evidence="1">
    <location>
        <begin position="185"/>
        <end position="203"/>
    </location>
</feature>
<dbReference type="EMBL" id="FUWJ01000003">
    <property type="protein sequence ID" value="SKA04577.1"/>
    <property type="molecule type" value="Genomic_DNA"/>
</dbReference>